<evidence type="ECO:0000256" key="2">
    <source>
        <dbReference type="ARBA" id="ARBA00022966"/>
    </source>
</evidence>
<evidence type="ECO:0000313" key="8">
    <source>
        <dbReference type="Proteomes" id="UP000694680"/>
    </source>
</evidence>
<evidence type="ECO:0000313" key="7">
    <source>
        <dbReference type="Ensembl" id="ENSGWIP00000033961.1"/>
    </source>
</evidence>
<dbReference type="Gene3D" id="1.50.10.20">
    <property type="match status" value="1"/>
</dbReference>
<keyword evidence="3" id="KW-1015">Disulfide bond</keyword>
<dbReference type="Gene3D" id="2.60.40.1930">
    <property type="match status" value="3"/>
</dbReference>
<dbReference type="InterPro" id="IPR009048">
    <property type="entry name" value="A-macroglobulin_rcpt-bd"/>
</dbReference>
<feature type="domain" description="Alpha-macroglobulin receptor-binding" evidence="6">
    <location>
        <begin position="1270"/>
        <end position="1354"/>
    </location>
</feature>
<dbReference type="InterPro" id="IPR011626">
    <property type="entry name" value="Alpha-macroglobulin_TED"/>
</dbReference>
<dbReference type="InterPro" id="IPR047565">
    <property type="entry name" value="Alpha-macroglob_thiol-ester_cl"/>
</dbReference>
<dbReference type="InterPro" id="IPR041555">
    <property type="entry name" value="MG3"/>
</dbReference>
<dbReference type="CTD" id="135228"/>
<keyword evidence="1" id="KW-0732">Signal</keyword>
<evidence type="ECO:0000259" key="6">
    <source>
        <dbReference type="SMART" id="SM01361"/>
    </source>
</evidence>
<dbReference type="GeneID" id="114456499"/>
<feature type="domain" description="Alpha-2-macroglobulin bait region" evidence="4">
    <location>
        <begin position="457"/>
        <end position="580"/>
    </location>
</feature>
<dbReference type="PANTHER" id="PTHR11412:SF136">
    <property type="entry name" value="CD109 ANTIGEN"/>
    <property type="match status" value="1"/>
</dbReference>
<keyword evidence="2" id="KW-0882">Thioester bond</keyword>
<evidence type="ECO:0000256" key="1">
    <source>
        <dbReference type="ARBA" id="ARBA00022729"/>
    </source>
</evidence>
<evidence type="ECO:0000259" key="4">
    <source>
        <dbReference type="SMART" id="SM01359"/>
    </source>
</evidence>
<organism evidence="7 8">
    <name type="scientific">Gouania willdenowi</name>
    <name type="common">Blunt-snouted clingfish</name>
    <name type="synonym">Lepadogaster willdenowi</name>
    <dbReference type="NCBI Taxonomy" id="441366"/>
    <lineage>
        <taxon>Eukaryota</taxon>
        <taxon>Metazoa</taxon>
        <taxon>Chordata</taxon>
        <taxon>Craniata</taxon>
        <taxon>Vertebrata</taxon>
        <taxon>Euteleostomi</taxon>
        <taxon>Actinopterygii</taxon>
        <taxon>Neopterygii</taxon>
        <taxon>Teleostei</taxon>
        <taxon>Neoteleostei</taxon>
        <taxon>Acanthomorphata</taxon>
        <taxon>Ovalentaria</taxon>
        <taxon>Blenniimorphae</taxon>
        <taxon>Blenniiformes</taxon>
        <taxon>Gobiesocoidei</taxon>
        <taxon>Gobiesocidae</taxon>
        <taxon>Gobiesocinae</taxon>
        <taxon>Gouania</taxon>
    </lineage>
</organism>
<feature type="domain" description="Alpha-2-macroglobulin" evidence="5">
    <location>
        <begin position="641"/>
        <end position="732"/>
    </location>
</feature>
<proteinExistence type="predicted"/>
<dbReference type="GO" id="GO:0004866">
    <property type="term" value="F:endopeptidase inhibitor activity"/>
    <property type="evidence" value="ECO:0007669"/>
    <property type="project" value="InterPro"/>
</dbReference>
<dbReference type="Pfam" id="PF17791">
    <property type="entry name" value="MG3"/>
    <property type="match status" value="1"/>
</dbReference>
<keyword evidence="8" id="KW-1185">Reference proteome</keyword>
<sequence length="1407" mass="154734">MSICNSSGLVVRQIVKICTRMSRIWVLVVCLAAGGLTQKSSGILYVISGPEVVHAGTATTLAVTVFGKSSVKVVAEASNGNTKVSQTEEFQEGLTKLLVIPPILGATTQSSLLNLTVKGYRTDTLLFTNTTIIRFKHRSVSSFIQMDRSHYEPGDTVKVRIVSTSMDNRPYKGKVDISVWDPSGNVVERWESTGNLGIVLQGFRLSRTAPVGQWTVTATVDGGSEEKNFTVQHHEPPHFKVLIKSPSIVLIGDDLSGSVRALYPSGQPVQGTVAVSVVLDPDVNSEASPILLTGTTEIYGSAHFSFSAEQLQVLQASSTFVHIDVCVNDESKDFKVNKTVKVQWVEKTFQLRFHTYPSTLKPTLHFYANLSISRYDRKSLSSLDLMNPVTVEVTQNSSAVNIESTVLTLPVPKDGNVHFRFKIKPQVEILLIQARFQSCVETLKMYSNHSSPSGSYIQINPVNSGDACIGMPLHLDVESNFQVTKLHFVVSSKGGVLTAGTNNSSFLSLTPTLSWSPTACFTIYCILPDGQVTADTTCLPVSQHCNLGLQWSSVRAQPGDKVSLHVSGLESKSRVEVVVIGTQEEVLEPNLDLKWKQESHLTMLTNTGLYGRRKQSGEEGHGFSEDEGLMVQAYWSHWSESLLWLYTDVSEETWVSEDIVVPDGFTSLSALTLVMSEPQGLRFNHAPLKLDISKDFTLSLDVPSQLIRGEEIVLEVNVINHLEHSVDIIVLLAQSESFEFVLTDRNNMSFINAQKLSLGSHQSASALFPIRALALGEMEISVDGVSSDATCSLIRRVMVEPEGIPQSYSQTLLLEIVPGKEDIPTSVSFSFPPDVVAGSQRANVVVVGDILALPLNNLNRLVEMPLSCGESNMIHFASSVSVLQYLNKTANDNKEIRRKALSYMMKAYQKQLSYQLQDGSFSPFGKSNLSGSTWLSAFVLRCFLQAEFFMPIDQTVLDKTRSWLLKNQKLQGEFSEAGRLLHTEMQEGLDSSPVALTAYVLVALLENGSYECSRKTEQGVMNSDGIILAQKYLEKQILVGVVSNYSLCLTAYALALAESPLADVALTELKRRADRKDGVMIWTSSSGLTSYDPEPGSVQIEMASYVLLALLRRGGFVEGIALMKWLSEQTNHPRGYGTTQDTVVALQAMVCYAVYSGANTIDLRFNISDQTSSLEYMLHINPSNYQEYQSKEISANKDLHLHIHMDGKGFGIFQLNVFYNRKSKTFSQSLQPTTDSGAFSLTAEVTGASDSDHMLSICTRLKDNQAVPRTGTVLMEVGMLSGFTLAPNPAVSTDLIWKVETVPNAVILYLDSLTKSEVCFKLPIIRKYNVAHVLDAAVVVYDYHEQNRRTTASYNSPVLHETDICFFCGANCENCWPGITITMSSSSREAKVSFSLVFGLIMLIAVL</sequence>
<dbReference type="InterPro" id="IPR002890">
    <property type="entry name" value="MG2"/>
</dbReference>
<dbReference type="InterPro" id="IPR001599">
    <property type="entry name" value="Macroglobln_a2"/>
</dbReference>
<dbReference type="SMART" id="SM01419">
    <property type="entry name" value="Thiol-ester_cl"/>
    <property type="match status" value="1"/>
</dbReference>
<reference evidence="7" key="1">
    <citation type="submission" date="2020-06" db="EMBL/GenBank/DDBJ databases">
        <authorList>
            <consortium name="Wellcome Sanger Institute Data Sharing"/>
        </authorList>
    </citation>
    <scope>NUCLEOTIDE SEQUENCE [LARGE SCALE GENOMIC DNA]</scope>
</reference>
<gene>
    <name evidence="7" type="primary">cd109</name>
</gene>
<dbReference type="InterPro" id="IPR050473">
    <property type="entry name" value="A2M/Complement_sys"/>
</dbReference>
<dbReference type="InterPro" id="IPR013783">
    <property type="entry name" value="Ig-like_fold"/>
</dbReference>
<dbReference type="OrthoDB" id="9998011at2759"/>
<dbReference type="Gene3D" id="2.60.120.1540">
    <property type="match status" value="1"/>
</dbReference>
<reference evidence="7" key="3">
    <citation type="submission" date="2025-09" db="UniProtKB">
        <authorList>
            <consortium name="Ensembl"/>
        </authorList>
    </citation>
    <scope>IDENTIFICATION</scope>
</reference>
<dbReference type="Gene3D" id="2.60.40.10">
    <property type="entry name" value="Immunoglobulins"/>
    <property type="match status" value="2"/>
</dbReference>
<dbReference type="SMART" id="SM01361">
    <property type="entry name" value="A2M_recep"/>
    <property type="match status" value="1"/>
</dbReference>
<evidence type="ECO:0000256" key="3">
    <source>
        <dbReference type="ARBA" id="ARBA00023157"/>
    </source>
</evidence>
<reference evidence="7" key="2">
    <citation type="submission" date="2025-08" db="UniProtKB">
        <authorList>
            <consortium name="Ensembl"/>
        </authorList>
    </citation>
    <scope>IDENTIFICATION</scope>
</reference>
<dbReference type="Pfam" id="PF07703">
    <property type="entry name" value="A2M_BRD"/>
    <property type="match status" value="1"/>
</dbReference>
<dbReference type="Gene3D" id="2.60.40.1940">
    <property type="match status" value="1"/>
</dbReference>
<protein>
    <recommendedName>
        <fullName evidence="9">CD109 molecule</fullName>
    </recommendedName>
</protein>
<dbReference type="RefSeq" id="XP_028294086.1">
    <property type="nucleotide sequence ID" value="XM_028438285.1"/>
</dbReference>
<dbReference type="InterPro" id="IPR008930">
    <property type="entry name" value="Terpenoid_cyclase/PrenylTrfase"/>
</dbReference>
<dbReference type="Pfam" id="PF07678">
    <property type="entry name" value="TED_complement"/>
    <property type="match status" value="1"/>
</dbReference>
<dbReference type="Pfam" id="PF00207">
    <property type="entry name" value="A2M"/>
    <property type="match status" value="1"/>
</dbReference>
<dbReference type="Pfam" id="PF07677">
    <property type="entry name" value="A2M_recep"/>
    <property type="match status" value="1"/>
</dbReference>
<evidence type="ECO:0008006" key="9">
    <source>
        <dbReference type="Google" id="ProtNLM"/>
    </source>
</evidence>
<dbReference type="Gene3D" id="6.20.50.160">
    <property type="match status" value="1"/>
</dbReference>
<dbReference type="GO" id="GO:0005615">
    <property type="term" value="C:extracellular space"/>
    <property type="evidence" value="ECO:0007669"/>
    <property type="project" value="InterPro"/>
</dbReference>
<evidence type="ECO:0000259" key="5">
    <source>
        <dbReference type="SMART" id="SM01360"/>
    </source>
</evidence>
<dbReference type="SUPFAM" id="SSF49410">
    <property type="entry name" value="Alpha-macroglobulin receptor domain"/>
    <property type="match status" value="1"/>
</dbReference>
<dbReference type="SMART" id="SM01360">
    <property type="entry name" value="A2M"/>
    <property type="match status" value="1"/>
</dbReference>
<dbReference type="SUPFAM" id="SSF48239">
    <property type="entry name" value="Terpenoid cyclases/Protein prenyltransferases"/>
    <property type="match status" value="1"/>
</dbReference>
<dbReference type="InterPro" id="IPR011625">
    <property type="entry name" value="A2M_N_BRD"/>
</dbReference>
<dbReference type="PANTHER" id="PTHR11412">
    <property type="entry name" value="MACROGLOBULIN / COMPLEMENT"/>
    <property type="match status" value="1"/>
</dbReference>
<dbReference type="InterPro" id="IPR036595">
    <property type="entry name" value="A-macroglobulin_rcpt-bd_sf"/>
</dbReference>
<name>A0A8C5N765_GOUWI</name>
<dbReference type="SMART" id="SM01359">
    <property type="entry name" value="A2M_N_2"/>
    <property type="match status" value="1"/>
</dbReference>
<dbReference type="Pfam" id="PF01835">
    <property type="entry name" value="MG2"/>
    <property type="match status" value="1"/>
</dbReference>
<accession>A0A8C5N765</accession>
<dbReference type="Gene3D" id="2.60.40.690">
    <property type="entry name" value="Alpha-macroglobulin, receptor-binding domain"/>
    <property type="match status" value="1"/>
</dbReference>
<dbReference type="Proteomes" id="UP000694680">
    <property type="component" value="Chromosome 22"/>
</dbReference>
<dbReference type="Ensembl" id="ENSGWIT00000037021.1">
    <property type="protein sequence ID" value="ENSGWIP00000033961.1"/>
    <property type="gene ID" value="ENSGWIG00000017544.1"/>
</dbReference>